<accession>A0A330LJY1</accession>
<dbReference type="AlphaFoldDB" id="A0A330LJY1"/>
<keyword evidence="3" id="KW-1185">Reference proteome</keyword>
<dbReference type="KEGG" id="mya:MORIYA_0712"/>
<sequence length="40" mass="4311">MAVTSLQTVENRYLVGMNTDEGGRAVLKSGKLNLSLKKST</sequence>
<dbReference type="Proteomes" id="UP000250163">
    <property type="component" value="Chromosome MORIYA"/>
</dbReference>
<reference evidence="3" key="1">
    <citation type="submission" date="2018-05" db="EMBL/GenBank/DDBJ databases">
        <authorList>
            <person name="Cea G.-C."/>
            <person name="William W."/>
        </authorList>
    </citation>
    <scope>NUCLEOTIDE SEQUENCE [LARGE SCALE GENOMIC DNA]</scope>
    <source>
        <strain evidence="3">DB21MT 5</strain>
    </source>
</reference>
<proteinExistence type="predicted"/>
<evidence type="ECO:0000313" key="3">
    <source>
        <dbReference type="Proteomes" id="UP000250163"/>
    </source>
</evidence>
<reference evidence="2" key="2">
    <citation type="submission" date="2018-05" db="EMBL/GenBank/DDBJ databases">
        <authorList>
            <person name="Lanie J.A."/>
            <person name="Ng W.-L."/>
            <person name="Kazmierczak K.M."/>
            <person name="Andrzejewski T.M."/>
            <person name="Davidsen T.M."/>
            <person name="Wayne K.J."/>
            <person name="Tettelin H."/>
            <person name="Glass J.I."/>
            <person name="Rusch D."/>
            <person name="Podicherti R."/>
            <person name="Tsui H.-C.T."/>
            <person name="Winkler M.E."/>
        </authorList>
    </citation>
    <scope>NUCLEOTIDE SEQUENCE [LARGE SCALE GENOMIC DNA]</scope>
    <source>
        <strain evidence="2">DB21MT 5</strain>
    </source>
</reference>
<evidence type="ECO:0000313" key="2">
    <source>
        <dbReference type="EMBL" id="SQD77190.1"/>
    </source>
</evidence>
<dbReference type="EMBL" id="LS483250">
    <property type="protein sequence ID" value="SQD76530.1"/>
    <property type="molecule type" value="Genomic_DNA"/>
</dbReference>
<evidence type="ECO:0000313" key="1">
    <source>
        <dbReference type="EMBL" id="SQD76530.1"/>
    </source>
</evidence>
<dbReference type="KEGG" id="mya:MORIYA_0052"/>
<protein>
    <submittedName>
        <fullName evidence="2">Uncharacterized protein</fullName>
    </submittedName>
</protein>
<dbReference type="EMBL" id="LS483250">
    <property type="protein sequence ID" value="SQD77190.1"/>
    <property type="molecule type" value="Genomic_DNA"/>
</dbReference>
<organism evidence="2 3">
    <name type="scientific">Moritella yayanosii</name>
    <dbReference type="NCBI Taxonomy" id="69539"/>
    <lineage>
        <taxon>Bacteria</taxon>
        <taxon>Pseudomonadati</taxon>
        <taxon>Pseudomonadota</taxon>
        <taxon>Gammaproteobacteria</taxon>
        <taxon>Alteromonadales</taxon>
        <taxon>Moritellaceae</taxon>
        <taxon>Moritella</taxon>
    </lineage>
</organism>
<gene>
    <name evidence="1" type="ORF">MORIYA_0052</name>
    <name evidence="2" type="ORF">MORIYA_0712</name>
</gene>
<name>A0A330LJY1_9GAMM</name>